<dbReference type="GO" id="GO:0005886">
    <property type="term" value="C:plasma membrane"/>
    <property type="evidence" value="ECO:0007669"/>
    <property type="project" value="UniProtKB-SubCell"/>
</dbReference>
<evidence type="ECO:0000256" key="6">
    <source>
        <dbReference type="ARBA" id="ARBA00023136"/>
    </source>
</evidence>
<evidence type="ECO:0000256" key="2">
    <source>
        <dbReference type="ARBA" id="ARBA00022475"/>
    </source>
</evidence>
<name>A0A2S0KKI5_9ACTN</name>
<evidence type="ECO:0000313" key="10">
    <source>
        <dbReference type="Proteomes" id="UP000239814"/>
    </source>
</evidence>
<dbReference type="AlphaFoldDB" id="A0A2S0KKI5"/>
<feature type="transmembrane region" description="Helical" evidence="8">
    <location>
        <begin position="376"/>
        <end position="400"/>
    </location>
</feature>
<evidence type="ECO:0000256" key="5">
    <source>
        <dbReference type="ARBA" id="ARBA00022989"/>
    </source>
</evidence>
<protein>
    <submittedName>
        <fullName evidence="9">Glycosyltransferase</fullName>
    </submittedName>
</protein>
<feature type="transmembrane region" description="Helical" evidence="8">
    <location>
        <begin position="278"/>
        <end position="297"/>
    </location>
</feature>
<organism evidence="9 10">
    <name type="scientific">Gordonia iterans</name>
    <dbReference type="NCBI Taxonomy" id="1004901"/>
    <lineage>
        <taxon>Bacteria</taxon>
        <taxon>Bacillati</taxon>
        <taxon>Actinomycetota</taxon>
        <taxon>Actinomycetes</taxon>
        <taxon>Mycobacteriales</taxon>
        <taxon>Gordoniaceae</taxon>
        <taxon>Gordonia</taxon>
    </lineage>
</organism>
<evidence type="ECO:0000313" key="9">
    <source>
        <dbReference type="EMBL" id="AVM02151.1"/>
    </source>
</evidence>
<dbReference type="GO" id="GO:0016758">
    <property type="term" value="F:hexosyltransferase activity"/>
    <property type="evidence" value="ECO:0007669"/>
    <property type="project" value="InterPro"/>
</dbReference>
<keyword evidence="4 8" id="KW-0812">Transmembrane</keyword>
<comment type="similarity">
    <text evidence="7">Belongs to the glycosyltransferase 87 family.</text>
</comment>
<feature type="transmembrane region" description="Helical" evidence="8">
    <location>
        <begin position="84"/>
        <end position="105"/>
    </location>
</feature>
<feature type="transmembrane region" description="Helical" evidence="8">
    <location>
        <begin position="139"/>
        <end position="155"/>
    </location>
</feature>
<keyword evidence="6 8" id="KW-0472">Membrane</keyword>
<dbReference type="EMBL" id="CP027433">
    <property type="protein sequence ID" value="AVM02151.1"/>
    <property type="molecule type" value="Genomic_DNA"/>
</dbReference>
<feature type="transmembrane region" description="Helical" evidence="8">
    <location>
        <begin position="189"/>
        <end position="207"/>
    </location>
</feature>
<evidence type="ECO:0000256" key="3">
    <source>
        <dbReference type="ARBA" id="ARBA00022679"/>
    </source>
</evidence>
<dbReference type="Pfam" id="PF09594">
    <property type="entry name" value="GT87"/>
    <property type="match status" value="1"/>
</dbReference>
<evidence type="ECO:0000256" key="4">
    <source>
        <dbReference type="ARBA" id="ARBA00022692"/>
    </source>
</evidence>
<dbReference type="InterPro" id="IPR018584">
    <property type="entry name" value="GT87"/>
</dbReference>
<dbReference type="OrthoDB" id="9774600at2"/>
<accession>A0A2S0KKI5</accession>
<keyword evidence="10" id="KW-1185">Reference proteome</keyword>
<evidence type="ECO:0000256" key="7">
    <source>
        <dbReference type="ARBA" id="ARBA00024033"/>
    </source>
</evidence>
<reference evidence="9 10" key="1">
    <citation type="submission" date="2018-03" db="EMBL/GenBank/DDBJ databases">
        <title>Characteristics and genome of n-alkane degrading marine bacteria Gordonia iterans isolated from crude oil contaminated in Tae-an, South Korea.</title>
        <authorList>
            <person name="Lee S.-S."/>
            <person name="Kim H."/>
        </authorList>
    </citation>
    <scope>NUCLEOTIDE SEQUENCE [LARGE SCALE GENOMIC DNA]</scope>
    <source>
        <strain evidence="9 10">Co17</strain>
    </source>
</reference>
<keyword evidence="5 8" id="KW-1133">Transmembrane helix</keyword>
<feature type="transmembrane region" description="Helical" evidence="8">
    <location>
        <begin position="58"/>
        <end position="77"/>
    </location>
</feature>
<feature type="transmembrane region" description="Helical" evidence="8">
    <location>
        <begin position="253"/>
        <end position="271"/>
    </location>
</feature>
<proteinExistence type="inferred from homology"/>
<dbReference type="KEGG" id="git:C6V83_09975"/>
<dbReference type="Proteomes" id="UP000239814">
    <property type="component" value="Chromosome"/>
</dbReference>
<evidence type="ECO:0000256" key="1">
    <source>
        <dbReference type="ARBA" id="ARBA00004651"/>
    </source>
</evidence>
<feature type="transmembrane region" description="Helical" evidence="8">
    <location>
        <begin position="111"/>
        <end position="127"/>
    </location>
</feature>
<feature type="transmembrane region" description="Helical" evidence="8">
    <location>
        <begin position="161"/>
        <end position="182"/>
    </location>
</feature>
<comment type="subcellular location">
    <subcellularLocation>
        <location evidence="1">Cell membrane</location>
        <topology evidence="1">Multi-pass membrane protein</topology>
    </subcellularLocation>
</comment>
<feature type="transmembrane region" description="Helical" evidence="8">
    <location>
        <begin position="303"/>
        <end position="320"/>
    </location>
</feature>
<keyword evidence="3 9" id="KW-0808">Transferase</keyword>
<sequence>MIVLCAAAVGAAVWQFALWPFWEGYGLWGNGIDAKVYRGGGRAVLTGAPLYDGPVFRIWQFTYTPFAALLMIPLGLVGMSAAVGVVKATSVVCLLLLIGMTLRALGFRRDWRFWTATVAAALAVSVLEPVRTTLWNGQINLILAVLVVGCLTLPLGRWRGIGVGLAAGIKLTPIFFFCYFAVTRQWRAAVVAVLAFGVTVVVGLAALPGQAWKFWTHTLFDSTRIGPIDAVANQSINGFLVRSGVLGVWQPPPWLWVPVGTVVALVALYVVRKAYLAGATMLAVTLTGLTTCAVAPFSWGHHWVWTVPLLLISLVQAADASRRDRPVSWCWWLAPLGVFVATFAWPQWYADPEGRYWWRFGTFRVFWDADPHGWQWIGSLLASGDYVIVFLTTLAITLWWTRRRDPIRFNASAVLPPETAR</sequence>
<evidence type="ECO:0000256" key="8">
    <source>
        <dbReference type="SAM" id="Phobius"/>
    </source>
</evidence>
<feature type="transmembrane region" description="Helical" evidence="8">
    <location>
        <begin position="329"/>
        <end position="348"/>
    </location>
</feature>
<gene>
    <name evidence="9" type="ORF">C6V83_09975</name>
</gene>
<keyword evidence="2" id="KW-1003">Cell membrane</keyword>